<name>A0ACB7TZT2_DIOAL</name>
<evidence type="ECO:0000313" key="2">
    <source>
        <dbReference type="Proteomes" id="UP000827976"/>
    </source>
</evidence>
<dbReference type="EMBL" id="CM037029">
    <property type="protein sequence ID" value="KAH7653550.1"/>
    <property type="molecule type" value="Genomic_DNA"/>
</dbReference>
<organism evidence="1 2">
    <name type="scientific">Dioscorea alata</name>
    <name type="common">Purple yam</name>
    <dbReference type="NCBI Taxonomy" id="55571"/>
    <lineage>
        <taxon>Eukaryota</taxon>
        <taxon>Viridiplantae</taxon>
        <taxon>Streptophyta</taxon>
        <taxon>Embryophyta</taxon>
        <taxon>Tracheophyta</taxon>
        <taxon>Spermatophyta</taxon>
        <taxon>Magnoliopsida</taxon>
        <taxon>Liliopsida</taxon>
        <taxon>Dioscoreales</taxon>
        <taxon>Dioscoreaceae</taxon>
        <taxon>Dioscorea</taxon>
    </lineage>
</organism>
<sequence>MSSLMALLPLKRGLSKHFQGKSKSFTSLGNARSLEDLVKPERKRTYKKKKKIKACKSYEGSLNNSKSLTLSLSSITITKKPSRQRL</sequence>
<dbReference type="Proteomes" id="UP000827976">
    <property type="component" value="Chromosome 19"/>
</dbReference>
<proteinExistence type="predicted"/>
<gene>
    <name evidence="1" type="ORF">IHE45_19G087100</name>
</gene>
<reference evidence="2" key="1">
    <citation type="journal article" date="2022" name="Nat. Commun.">
        <title>Chromosome evolution and the genetic basis of agronomically important traits in greater yam.</title>
        <authorList>
            <person name="Bredeson J.V."/>
            <person name="Lyons J.B."/>
            <person name="Oniyinde I.O."/>
            <person name="Okereke N.R."/>
            <person name="Kolade O."/>
            <person name="Nnabue I."/>
            <person name="Nwadili C.O."/>
            <person name="Hribova E."/>
            <person name="Parker M."/>
            <person name="Nwogha J."/>
            <person name="Shu S."/>
            <person name="Carlson J."/>
            <person name="Kariba R."/>
            <person name="Muthemba S."/>
            <person name="Knop K."/>
            <person name="Barton G.J."/>
            <person name="Sherwood A.V."/>
            <person name="Lopez-Montes A."/>
            <person name="Asiedu R."/>
            <person name="Jamnadass R."/>
            <person name="Muchugi A."/>
            <person name="Goodstein D."/>
            <person name="Egesi C.N."/>
            <person name="Featherston J."/>
            <person name="Asfaw A."/>
            <person name="Simpson G.G."/>
            <person name="Dolezel J."/>
            <person name="Hendre P.S."/>
            <person name="Van Deynze A."/>
            <person name="Kumar P.L."/>
            <person name="Obidiegwu J.E."/>
            <person name="Bhattacharjee R."/>
            <person name="Rokhsar D.S."/>
        </authorList>
    </citation>
    <scope>NUCLEOTIDE SEQUENCE [LARGE SCALE GENOMIC DNA]</scope>
    <source>
        <strain evidence="2">cv. TDa95/00328</strain>
    </source>
</reference>
<evidence type="ECO:0000313" key="1">
    <source>
        <dbReference type="EMBL" id="KAH7653550.1"/>
    </source>
</evidence>
<accession>A0ACB7TZT2</accession>
<comment type="caution">
    <text evidence="1">The sequence shown here is derived from an EMBL/GenBank/DDBJ whole genome shotgun (WGS) entry which is preliminary data.</text>
</comment>
<protein>
    <submittedName>
        <fullName evidence="1">Uncharacterized protein</fullName>
    </submittedName>
</protein>
<keyword evidence="2" id="KW-1185">Reference proteome</keyword>